<gene>
    <name evidence="2" type="ORF">PENTCL1PPCAC_16273</name>
</gene>
<feature type="transmembrane region" description="Helical" evidence="1">
    <location>
        <begin position="107"/>
        <end position="127"/>
    </location>
</feature>
<feature type="transmembrane region" description="Helical" evidence="1">
    <location>
        <begin position="81"/>
        <end position="101"/>
    </location>
</feature>
<dbReference type="InterPro" id="IPR036259">
    <property type="entry name" value="MFS_trans_sf"/>
</dbReference>
<dbReference type="PANTHER" id="PTHR45757:SF18">
    <property type="entry name" value="MAJOR FACILITATOR SUPERFAMILY (MFS) PROFILE DOMAIN-CONTAINING PROTEIN"/>
    <property type="match status" value="1"/>
</dbReference>
<dbReference type="Proteomes" id="UP001432027">
    <property type="component" value="Unassembled WGS sequence"/>
</dbReference>
<accession>A0AAV5TIL8</accession>
<keyword evidence="1" id="KW-1133">Transmembrane helix</keyword>
<evidence type="ECO:0000313" key="2">
    <source>
        <dbReference type="EMBL" id="GMS94098.1"/>
    </source>
</evidence>
<dbReference type="AlphaFoldDB" id="A0AAV5TIL8"/>
<dbReference type="GO" id="GO:0016020">
    <property type="term" value="C:membrane"/>
    <property type="evidence" value="ECO:0007669"/>
    <property type="project" value="TreeGrafter"/>
</dbReference>
<keyword evidence="1" id="KW-0812">Transmembrane</keyword>
<dbReference type="PANTHER" id="PTHR45757">
    <property type="entry name" value="PROTEIN CBG23364-RELATED"/>
    <property type="match status" value="1"/>
</dbReference>
<name>A0AAV5TIL8_9BILA</name>
<proteinExistence type="predicted"/>
<keyword evidence="3" id="KW-1185">Reference proteome</keyword>
<evidence type="ECO:0000313" key="3">
    <source>
        <dbReference type="Proteomes" id="UP001432027"/>
    </source>
</evidence>
<feature type="transmembrane region" description="Helical" evidence="1">
    <location>
        <begin position="12"/>
        <end position="34"/>
    </location>
</feature>
<dbReference type="Gene3D" id="1.20.1250.20">
    <property type="entry name" value="MFS general substrate transporter like domains"/>
    <property type="match status" value="1"/>
</dbReference>
<dbReference type="SUPFAM" id="SSF103473">
    <property type="entry name" value="MFS general substrate transporter"/>
    <property type="match status" value="1"/>
</dbReference>
<protein>
    <recommendedName>
        <fullName evidence="4">Membrane transporter</fullName>
    </recommendedName>
</protein>
<sequence>RDVLTSKAVWAVFIAAMGVYFVLQFGGVFSPQYYTSVLGYSPSIAGTLTIIPMIALLPARFLTGIVSDRLSVLSEVVKLRLFNSLASFIGAAFFAIVLFVRPSVNDTAATVLIMIPFVLLALTSGGFPEGCSAHIKRTRALRIQCHAYIQHDISPRCHFFHSTPHSGQHVRSMEDHLKCVLHNIRESRTGGMGIAEG</sequence>
<dbReference type="EMBL" id="BTSX01000004">
    <property type="protein sequence ID" value="GMS94098.1"/>
    <property type="molecule type" value="Genomic_DNA"/>
</dbReference>
<feature type="non-terminal residue" evidence="2">
    <location>
        <position position="197"/>
    </location>
</feature>
<feature type="non-terminal residue" evidence="2">
    <location>
        <position position="1"/>
    </location>
</feature>
<organism evidence="2 3">
    <name type="scientific">Pristionchus entomophagus</name>
    <dbReference type="NCBI Taxonomy" id="358040"/>
    <lineage>
        <taxon>Eukaryota</taxon>
        <taxon>Metazoa</taxon>
        <taxon>Ecdysozoa</taxon>
        <taxon>Nematoda</taxon>
        <taxon>Chromadorea</taxon>
        <taxon>Rhabditida</taxon>
        <taxon>Rhabditina</taxon>
        <taxon>Diplogasteromorpha</taxon>
        <taxon>Diplogasteroidea</taxon>
        <taxon>Neodiplogasteridae</taxon>
        <taxon>Pristionchus</taxon>
    </lineage>
</organism>
<reference evidence="2" key="1">
    <citation type="submission" date="2023-10" db="EMBL/GenBank/DDBJ databases">
        <title>Genome assembly of Pristionchus species.</title>
        <authorList>
            <person name="Yoshida K."/>
            <person name="Sommer R.J."/>
        </authorList>
    </citation>
    <scope>NUCLEOTIDE SEQUENCE</scope>
    <source>
        <strain evidence="2">RS0144</strain>
    </source>
</reference>
<feature type="transmembrane region" description="Helical" evidence="1">
    <location>
        <begin position="40"/>
        <end position="61"/>
    </location>
</feature>
<comment type="caution">
    <text evidence="2">The sequence shown here is derived from an EMBL/GenBank/DDBJ whole genome shotgun (WGS) entry which is preliminary data.</text>
</comment>
<evidence type="ECO:0000256" key="1">
    <source>
        <dbReference type="SAM" id="Phobius"/>
    </source>
</evidence>
<keyword evidence="1" id="KW-0472">Membrane</keyword>
<evidence type="ECO:0008006" key="4">
    <source>
        <dbReference type="Google" id="ProtNLM"/>
    </source>
</evidence>